<name>A0A176WQU0_MARPO</name>
<dbReference type="AlphaFoldDB" id="A0A176WQU0"/>
<evidence type="ECO:0000313" key="3">
    <source>
        <dbReference type="EMBL" id="OAE34672.1"/>
    </source>
</evidence>
<dbReference type="PANTHER" id="PTHR10366">
    <property type="entry name" value="NAD DEPENDENT EPIMERASE/DEHYDRATASE"/>
    <property type="match status" value="1"/>
</dbReference>
<feature type="domain" description="NAD-dependent epimerase/dehydratase" evidence="2">
    <location>
        <begin position="6"/>
        <end position="249"/>
    </location>
</feature>
<dbReference type="InterPro" id="IPR050425">
    <property type="entry name" value="NAD(P)_dehydrat-like"/>
</dbReference>
<dbReference type="Gene3D" id="3.40.50.720">
    <property type="entry name" value="NAD(P)-binding Rossmann-like Domain"/>
    <property type="match status" value="1"/>
</dbReference>
<dbReference type="InterPro" id="IPR001509">
    <property type="entry name" value="Epimerase_deHydtase"/>
</dbReference>
<sequence>MMGRTVAVTGANGFLASWIVKLLLERGYNVRGTVRNPDNLDKVRHLLELPGAKERLVLYKANLLEEGSFHAIFDGVEGVFHVASPVPATMPDDLENNLLRPALQGTLTVLEAAKSYKSVKRVVVTSSTAAMFESEACRENGNAVIDETWWSDEEYCRSPQSSLGLYSLSKTLAEKAAWNFAKEKGLDVVVMNPGVMVGPILQGSVNASTWIVMNYLNGSLKKIPNRVFGFLHVKDAALAHIIGFEDPSAEGRYPLVERTIHAKELAEILRIICPNCPVPEKCEDNGPPREENYCSDKIKKLGVVLTSSVEALRECVESIKAKKCINC</sequence>
<dbReference type="GO" id="GO:0016616">
    <property type="term" value="F:oxidoreductase activity, acting on the CH-OH group of donors, NAD or NADP as acceptor"/>
    <property type="evidence" value="ECO:0007669"/>
    <property type="project" value="TreeGrafter"/>
</dbReference>
<gene>
    <name evidence="3" type="ORF">AXG93_3791s1100</name>
</gene>
<evidence type="ECO:0000256" key="1">
    <source>
        <dbReference type="ARBA" id="ARBA00023002"/>
    </source>
</evidence>
<protein>
    <recommendedName>
        <fullName evidence="2">NAD-dependent epimerase/dehydratase domain-containing protein</fullName>
    </recommendedName>
</protein>
<dbReference type="Proteomes" id="UP000077202">
    <property type="component" value="Unassembled WGS sequence"/>
</dbReference>
<reference evidence="3" key="1">
    <citation type="submission" date="2016-03" db="EMBL/GenBank/DDBJ databases">
        <title>Mechanisms controlling the formation of the plant cell surface in tip-growing cells are functionally conserved among land plants.</title>
        <authorList>
            <person name="Honkanen S."/>
            <person name="Jones V.A."/>
            <person name="Morieri G."/>
            <person name="Champion C."/>
            <person name="Hetherington A.J."/>
            <person name="Kelly S."/>
            <person name="Saint-Marcoux D."/>
            <person name="Proust H."/>
            <person name="Prescott H."/>
            <person name="Dolan L."/>
        </authorList>
    </citation>
    <scope>NUCLEOTIDE SEQUENCE [LARGE SCALE GENOMIC DNA]</scope>
    <source>
        <tissue evidence="3">Whole gametophyte</tissue>
    </source>
</reference>
<dbReference type="EMBL" id="LVLJ01000359">
    <property type="protein sequence ID" value="OAE34672.1"/>
    <property type="molecule type" value="Genomic_DNA"/>
</dbReference>
<dbReference type="SUPFAM" id="SSF51735">
    <property type="entry name" value="NAD(P)-binding Rossmann-fold domains"/>
    <property type="match status" value="1"/>
</dbReference>
<keyword evidence="4" id="KW-1185">Reference proteome</keyword>
<dbReference type="PANTHER" id="PTHR10366:SF852">
    <property type="entry name" value="CINNAMOYL-COA REDUCTASE CAD2"/>
    <property type="match status" value="1"/>
</dbReference>
<evidence type="ECO:0000313" key="4">
    <source>
        <dbReference type="Proteomes" id="UP000077202"/>
    </source>
</evidence>
<dbReference type="InterPro" id="IPR036291">
    <property type="entry name" value="NAD(P)-bd_dom_sf"/>
</dbReference>
<evidence type="ECO:0000259" key="2">
    <source>
        <dbReference type="Pfam" id="PF01370"/>
    </source>
</evidence>
<accession>A0A176WQU0</accession>
<keyword evidence="1" id="KW-0560">Oxidoreductase</keyword>
<dbReference type="Pfam" id="PF01370">
    <property type="entry name" value="Epimerase"/>
    <property type="match status" value="1"/>
</dbReference>
<dbReference type="FunFam" id="3.40.50.720:FF:000085">
    <property type="entry name" value="Dihydroflavonol reductase"/>
    <property type="match status" value="1"/>
</dbReference>
<proteinExistence type="predicted"/>
<organism evidence="3 4">
    <name type="scientific">Marchantia polymorpha subsp. ruderalis</name>
    <dbReference type="NCBI Taxonomy" id="1480154"/>
    <lineage>
        <taxon>Eukaryota</taxon>
        <taxon>Viridiplantae</taxon>
        <taxon>Streptophyta</taxon>
        <taxon>Embryophyta</taxon>
        <taxon>Marchantiophyta</taxon>
        <taxon>Marchantiopsida</taxon>
        <taxon>Marchantiidae</taxon>
        <taxon>Marchantiales</taxon>
        <taxon>Marchantiaceae</taxon>
        <taxon>Marchantia</taxon>
    </lineage>
</organism>
<comment type="caution">
    <text evidence="3">The sequence shown here is derived from an EMBL/GenBank/DDBJ whole genome shotgun (WGS) entry which is preliminary data.</text>
</comment>
<dbReference type="CDD" id="cd08958">
    <property type="entry name" value="FR_SDR_e"/>
    <property type="match status" value="1"/>
</dbReference>